<sequence length="281" mass="31974">MSHLLFHDGQFYRDDKVIAGANSRALRYGDGLFETMVWRFGTIPLFQFHVERLFHGMQLLGFEKPVDWNDAWIAERIRQLVHRNGHEPLARIRLMILRGDGSPFDHRNNYPHLIMQSWSLPQHTREWQQEGLKTGLHETARKAIDGIANCKTNNYLPSLLAAREAASRHWDDALLLNTAGRICESSIANCFVFMENKWLTPPLGEGPVAGTVRRHILETAETNGVPVEEKPLNAGDLFNADAMVLTNAVQGLRWVSSFGKKHFSNEPSKILFDALVRPLMV</sequence>
<comment type="catalytic activity">
    <reaction evidence="6">
        <text>L-valine + 2-oxoglutarate = 3-methyl-2-oxobutanoate + L-glutamate</text>
        <dbReference type="Rhea" id="RHEA:24813"/>
        <dbReference type="ChEBI" id="CHEBI:11851"/>
        <dbReference type="ChEBI" id="CHEBI:16810"/>
        <dbReference type="ChEBI" id="CHEBI:29985"/>
        <dbReference type="ChEBI" id="CHEBI:57762"/>
        <dbReference type="EC" id="2.6.1.42"/>
    </reaction>
</comment>
<dbReference type="PANTHER" id="PTHR42743">
    <property type="entry name" value="AMINO-ACID AMINOTRANSFERASE"/>
    <property type="match status" value="1"/>
</dbReference>
<dbReference type="AlphaFoldDB" id="A0A0E9N6J9"/>
<dbReference type="InterPro" id="IPR050571">
    <property type="entry name" value="Class-IV_PLP-Dep_Aminotrnsfr"/>
</dbReference>
<comment type="similarity">
    <text evidence="4">Belongs to the class-IV pyridoxal-phosphate-dependent aminotransferase family.</text>
</comment>
<evidence type="ECO:0000256" key="6">
    <source>
        <dbReference type="ARBA" id="ARBA00048212"/>
    </source>
</evidence>
<dbReference type="OrthoDB" id="9805628at2"/>
<dbReference type="Proteomes" id="UP000033121">
    <property type="component" value="Unassembled WGS sequence"/>
</dbReference>
<keyword evidence="10" id="KW-1185">Reference proteome</keyword>
<dbReference type="RefSeq" id="WP_046371579.1">
    <property type="nucleotide sequence ID" value="NZ_BBWV01000006.1"/>
</dbReference>
<evidence type="ECO:0000256" key="8">
    <source>
        <dbReference type="ARBA" id="ARBA00049229"/>
    </source>
</evidence>
<evidence type="ECO:0000256" key="4">
    <source>
        <dbReference type="ARBA" id="ARBA00009320"/>
    </source>
</evidence>
<dbReference type="STRING" id="1220578.FPE01S_06_00630"/>
<protein>
    <recommendedName>
        <fullName evidence="5">branched-chain-amino-acid transaminase</fullName>
        <ecNumber evidence="5">2.6.1.42</ecNumber>
    </recommendedName>
</protein>
<dbReference type="InterPro" id="IPR043131">
    <property type="entry name" value="BCAT-like_N"/>
</dbReference>
<dbReference type="PANTHER" id="PTHR42743:SF11">
    <property type="entry name" value="AMINODEOXYCHORISMATE LYASE"/>
    <property type="match status" value="1"/>
</dbReference>
<proteinExistence type="inferred from homology"/>
<name>A0A0E9N6J9_9BACT</name>
<organism evidence="9 10">
    <name type="scientific">Flavihumibacter petaseus NBRC 106054</name>
    <dbReference type="NCBI Taxonomy" id="1220578"/>
    <lineage>
        <taxon>Bacteria</taxon>
        <taxon>Pseudomonadati</taxon>
        <taxon>Bacteroidota</taxon>
        <taxon>Chitinophagia</taxon>
        <taxon>Chitinophagales</taxon>
        <taxon>Chitinophagaceae</taxon>
        <taxon>Flavihumibacter</taxon>
    </lineage>
</organism>
<comment type="caution">
    <text evidence="9">The sequence shown here is derived from an EMBL/GenBank/DDBJ whole genome shotgun (WGS) entry which is preliminary data.</text>
</comment>
<dbReference type="GO" id="GO:0004084">
    <property type="term" value="F:branched-chain-amino-acid transaminase activity"/>
    <property type="evidence" value="ECO:0007669"/>
    <property type="project" value="UniProtKB-EC"/>
</dbReference>
<evidence type="ECO:0000256" key="7">
    <source>
        <dbReference type="ARBA" id="ARBA00048798"/>
    </source>
</evidence>
<comment type="pathway">
    <text evidence="2">Amino-acid biosynthesis; L-valine biosynthesis; L-valine from pyruvate: step 4/4.</text>
</comment>
<accession>A0A0E9N6J9</accession>
<dbReference type="EMBL" id="BBWV01000006">
    <property type="protein sequence ID" value="GAO45572.1"/>
    <property type="molecule type" value="Genomic_DNA"/>
</dbReference>
<comment type="pathway">
    <text evidence="3">Amino-acid biosynthesis; L-leucine biosynthesis; L-leucine from 3-methyl-2-oxobutanoate: step 4/4.</text>
</comment>
<evidence type="ECO:0000313" key="10">
    <source>
        <dbReference type="Proteomes" id="UP000033121"/>
    </source>
</evidence>
<evidence type="ECO:0000256" key="2">
    <source>
        <dbReference type="ARBA" id="ARBA00004931"/>
    </source>
</evidence>
<keyword evidence="9" id="KW-0808">Transferase</keyword>
<dbReference type="GO" id="GO:0046394">
    <property type="term" value="P:carboxylic acid biosynthetic process"/>
    <property type="evidence" value="ECO:0007669"/>
    <property type="project" value="UniProtKB-ARBA"/>
</dbReference>
<comment type="pathway">
    <text evidence="1">Amino-acid biosynthesis; L-isoleucine biosynthesis; L-isoleucine from 2-oxobutanoate: step 4/4.</text>
</comment>
<dbReference type="SUPFAM" id="SSF56752">
    <property type="entry name" value="D-aminoacid aminotransferase-like PLP-dependent enzymes"/>
    <property type="match status" value="1"/>
</dbReference>
<dbReference type="Pfam" id="PF01063">
    <property type="entry name" value="Aminotran_4"/>
    <property type="match status" value="1"/>
</dbReference>
<reference evidence="9 10" key="1">
    <citation type="submission" date="2015-04" db="EMBL/GenBank/DDBJ databases">
        <title>Whole genome shotgun sequence of Flavihumibacter petaseus NBRC 106054.</title>
        <authorList>
            <person name="Miyazawa S."/>
            <person name="Hosoyama A."/>
            <person name="Hashimoto M."/>
            <person name="Noguchi M."/>
            <person name="Tsuchikane K."/>
            <person name="Ohji S."/>
            <person name="Yamazoe A."/>
            <person name="Ichikawa N."/>
            <person name="Kimura A."/>
            <person name="Fujita N."/>
        </authorList>
    </citation>
    <scope>NUCLEOTIDE SEQUENCE [LARGE SCALE GENOMIC DNA]</scope>
    <source>
        <strain evidence="9 10">NBRC 106054</strain>
    </source>
</reference>
<dbReference type="EC" id="2.6.1.42" evidence="5"/>
<dbReference type="InterPro" id="IPR036038">
    <property type="entry name" value="Aminotransferase-like"/>
</dbReference>
<dbReference type="InterPro" id="IPR043132">
    <property type="entry name" value="BCAT-like_C"/>
</dbReference>
<gene>
    <name evidence="9" type="ORF">FPE01S_06_00630</name>
</gene>
<comment type="catalytic activity">
    <reaction evidence="8">
        <text>L-leucine + 2-oxoglutarate = 4-methyl-2-oxopentanoate + L-glutamate</text>
        <dbReference type="Rhea" id="RHEA:18321"/>
        <dbReference type="ChEBI" id="CHEBI:16810"/>
        <dbReference type="ChEBI" id="CHEBI:17865"/>
        <dbReference type="ChEBI" id="CHEBI:29985"/>
        <dbReference type="ChEBI" id="CHEBI:57427"/>
        <dbReference type="EC" id="2.6.1.42"/>
    </reaction>
</comment>
<evidence type="ECO:0000256" key="5">
    <source>
        <dbReference type="ARBA" id="ARBA00013053"/>
    </source>
</evidence>
<dbReference type="CDD" id="cd00449">
    <property type="entry name" value="PLPDE_IV"/>
    <property type="match status" value="1"/>
</dbReference>
<keyword evidence="9" id="KW-0032">Aminotransferase</keyword>
<evidence type="ECO:0000256" key="3">
    <source>
        <dbReference type="ARBA" id="ARBA00005072"/>
    </source>
</evidence>
<dbReference type="Gene3D" id="3.20.10.10">
    <property type="entry name" value="D-amino Acid Aminotransferase, subunit A, domain 2"/>
    <property type="match status" value="1"/>
</dbReference>
<dbReference type="Gene3D" id="3.30.470.10">
    <property type="match status" value="1"/>
</dbReference>
<evidence type="ECO:0000313" key="9">
    <source>
        <dbReference type="EMBL" id="GAO45572.1"/>
    </source>
</evidence>
<dbReference type="InterPro" id="IPR001544">
    <property type="entry name" value="Aminotrans_IV"/>
</dbReference>
<evidence type="ECO:0000256" key="1">
    <source>
        <dbReference type="ARBA" id="ARBA00004824"/>
    </source>
</evidence>
<comment type="catalytic activity">
    <reaction evidence="7">
        <text>L-isoleucine + 2-oxoglutarate = (S)-3-methyl-2-oxopentanoate + L-glutamate</text>
        <dbReference type="Rhea" id="RHEA:24801"/>
        <dbReference type="ChEBI" id="CHEBI:16810"/>
        <dbReference type="ChEBI" id="CHEBI:29985"/>
        <dbReference type="ChEBI" id="CHEBI:35146"/>
        <dbReference type="ChEBI" id="CHEBI:58045"/>
        <dbReference type="EC" id="2.6.1.42"/>
    </reaction>
</comment>